<feature type="compositionally biased region" description="Polar residues" evidence="2">
    <location>
        <begin position="98"/>
        <end position="112"/>
    </location>
</feature>
<dbReference type="Gene3D" id="2.40.50.40">
    <property type="match status" value="1"/>
</dbReference>
<keyword evidence="1" id="KW-0202">Cytokine</keyword>
<keyword evidence="6" id="KW-1185">Reference proteome</keyword>
<dbReference type="GO" id="GO:0008009">
    <property type="term" value="F:chemokine activity"/>
    <property type="evidence" value="ECO:0007669"/>
    <property type="project" value="InterPro"/>
</dbReference>
<dbReference type="EMBL" id="JAFHDT010000005">
    <property type="protein sequence ID" value="KAI7809922.1"/>
    <property type="molecule type" value="Genomic_DNA"/>
</dbReference>
<feature type="region of interest" description="Disordered" evidence="2">
    <location>
        <begin position="91"/>
        <end position="112"/>
    </location>
</feature>
<protein>
    <recommendedName>
        <fullName evidence="4">Chemokine interleukin-8-like domain-containing protein</fullName>
    </recommendedName>
</protein>
<dbReference type="InterPro" id="IPR036048">
    <property type="entry name" value="Interleukin_8-like_sf"/>
</dbReference>
<keyword evidence="3" id="KW-0732">Signal</keyword>
<dbReference type="GO" id="GO:0006955">
    <property type="term" value="P:immune response"/>
    <property type="evidence" value="ECO:0007669"/>
    <property type="project" value="InterPro"/>
</dbReference>
<feature type="chain" id="PRO_5040901131" description="Chemokine interleukin-8-like domain-containing protein" evidence="3">
    <location>
        <begin position="26"/>
        <end position="112"/>
    </location>
</feature>
<gene>
    <name evidence="5" type="ORF">IRJ41_020079</name>
</gene>
<feature type="signal peptide" evidence="3">
    <location>
        <begin position="1"/>
        <end position="25"/>
    </location>
</feature>
<feature type="domain" description="Chemokine interleukin-8-like" evidence="4">
    <location>
        <begin position="31"/>
        <end position="87"/>
    </location>
</feature>
<comment type="caution">
    <text evidence="5">The sequence shown here is derived from an EMBL/GenBank/DDBJ whole genome shotgun (WGS) entry which is preliminary data.</text>
</comment>
<dbReference type="SUPFAM" id="SSF54117">
    <property type="entry name" value="Interleukin 8-like chemokines"/>
    <property type="match status" value="1"/>
</dbReference>
<evidence type="ECO:0000256" key="1">
    <source>
        <dbReference type="ARBA" id="ARBA00022514"/>
    </source>
</evidence>
<dbReference type="GO" id="GO:0005615">
    <property type="term" value="C:extracellular space"/>
    <property type="evidence" value="ECO:0007669"/>
    <property type="project" value="UniProtKB-KW"/>
</dbReference>
<evidence type="ECO:0000259" key="4">
    <source>
        <dbReference type="Pfam" id="PF00048"/>
    </source>
</evidence>
<dbReference type="AlphaFoldDB" id="A0A9W8C7U9"/>
<evidence type="ECO:0000313" key="5">
    <source>
        <dbReference type="EMBL" id="KAI7809922.1"/>
    </source>
</evidence>
<organism evidence="5 6">
    <name type="scientific">Triplophysa rosa</name>
    <name type="common">Cave loach</name>
    <dbReference type="NCBI Taxonomy" id="992332"/>
    <lineage>
        <taxon>Eukaryota</taxon>
        <taxon>Metazoa</taxon>
        <taxon>Chordata</taxon>
        <taxon>Craniata</taxon>
        <taxon>Vertebrata</taxon>
        <taxon>Euteleostomi</taxon>
        <taxon>Actinopterygii</taxon>
        <taxon>Neopterygii</taxon>
        <taxon>Teleostei</taxon>
        <taxon>Ostariophysi</taxon>
        <taxon>Cypriniformes</taxon>
        <taxon>Nemacheilidae</taxon>
        <taxon>Triplophysa</taxon>
    </lineage>
</organism>
<sequence length="112" mass="12746">QFNQKMMMTIAAIAVIMPLITSTHGDIKPHKCCTSVSNENITSPITGFRLQRRDPPCVKAVIFYTGEGEALCRYSKLDWVKQKIQELRKLQHQKQDMKMNNTVSTPLSTTFS</sequence>
<dbReference type="Proteomes" id="UP001059041">
    <property type="component" value="Linkage Group LG5"/>
</dbReference>
<evidence type="ECO:0000256" key="2">
    <source>
        <dbReference type="SAM" id="MobiDB-lite"/>
    </source>
</evidence>
<proteinExistence type="predicted"/>
<dbReference type="Pfam" id="PF00048">
    <property type="entry name" value="IL8"/>
    <property type="match status" value="1"/>
</dbReference>
<dbReference type="InterPro" id="IPR001811">
    <property type="entry name" value="Chemokine_IL8-like_dom"/>
</dbReference>
<evidence type="ECO:0000313" key="6">
    <source>
        <dbReference type="Proteomes" id="UP001059041"/>
    </source>
</evidence>
<feature type="non-terminal residue" evidence="5">
    <location>
        <position position="112"/>
    </location>
</feature>
<name>A0A9W8C7U9_TRIRA</name>
<reference evidence="5" key="1">
    <citation type="submission" date="2021-02" db="EMBL/GenBank/DDBJ databases">
        <title>Comparative genomics reveals that relaxation of natural selection precedes convergent phenotypic evolution of cavefish.</title>
        <authorList>
            <person name="Peng Z."/>
        </authorList>
    </citation>
    <scope>NUCLEOTIDE SEQUENCE</scope>
    <source>
        <tissue evidence="5">Muscle</tissue>
    </source>
</reference>
<evidence type="ECO:0000256" key="3">
    <source>
        <dbReference type="SAM" id="SignalP"/>
    </source>
</evidence>
<accession>A0A9W8C7U9</accession>